<accession>A0ABW5UKF0</accession>
<protein>
    <submittedName>
        <fullName evidence="9">Phosphatase PAP2 family protein</fullName>
    </submittedName>
</protein>
<feature type="domain" description="Phosphatidic acid phosphatase type 2/haloperoxidase" evidence="8">
    <location>
        <begin position="56"/>
        <end position="167"/>
    </location>
</feature>
<dbReference type="Gene3D" id="1.20.144.10">
    <property type="entry name" value="Phosphatidic acid phosphatase type 2/haloperoxidase"/>
    <property type="match status" value="1"/>
</dbReference>
<gene>
    <name evidence="9" type="ORF">ACFSW6_06760</name>
</gene>
<comment type="subcellular location">
    <subcellularLocation>
        <location evidence="1">Cell membrane</location>
        <topology evidence="1">Multi-pass membrane protein</topology>
    </subcellularLocation>
</comment>
<evidence type="ECO:0000256" key="7">
    <source>
        <dbReference type="SAM" id="Phobius"/>
    </source>
</evidence>
<dbReference type="PANTHER" id="PTHR14969">
    <property type="entry name" value="SPHINGOSINE-1-PHOSPHATE PHOSPHOHYDROLASE"/>
    <property type="match status" value="1"/>
</dbReference>
<dbReference type="InterPro" id="IPR036938">
    <property type="entry name" value="PAP2/HPO_sf"/>
</dbReference>
<evidence type="ECO:0000256" key="5">
    <source>
        <dbReference type="ARBA" id="ARBA00022989"/>
    </source>
</evidence>
<evidence type="ECO:0000256" key="1">
    <source>
        <dbReference type="ARBA" id="ARBA00004651"/>
    </source>
</evidence>
<evidence type="ECO:0000259" key="8">
    <source>
        <dbReference type="SMART" id="SM00014"/>
    </source>
</evidence>
<evidence type="ECO:0000313" key="10">
    <source>
        <dbReference type="Proteomes" id="UP001597463"/>
    </source>
</evidence>
<evidence type="ECO:0000256" key="6">
    <source>
        <dbReference type="ARBA" id="ARBA00023136"/>
    </source>
</evidence>
<feature type="transmembrane region" description="Helical" evidence="7">
    <location>
        <begin position="152"/>
        <end position="173"/>
    </location>
</feature>
<name>A0ABW5UKF0_9BURK</name>
<dbReference type="EMBL" id="JBHUMV010000002">
    <property type="protein sequence ID" value="MFD2753783.1"/>
    <property type="molecule type" value="Genomic_DNA"/>
</dbReference>
<sequence>MLRFDPYLFHLLNAGTHTPLWVVESARFASAWLPGLCALPVIAGMLAMGKGWRRSLQLALLSMGFAWVACRLIRWGFPMPRPAQLGLGLQWIHHGASASFPSMHAAGAFALAQSVQLGVTRHKAWLPPLTWLLACSVALSRIVLGVHFPSDVLVGAVVGSAAALCIWHAALWIERRRHALRRKTPAPAPMTAPVPLPAAAIAAAPAVPHTAE</sequence>
<feature type="transmembrane region" description="Helical" evidence="7">
    <location>
        <begin position="89"/>
        <end position="112"/>
    </location>
</feature>
<evidence type="ECO:0000256" key="3">
    <source>
        <dbReference type="ARBA" id="ARBA00022692"/>
    </source>
</evidence>
<comment type="caution">
    <text evidence="9">The sequence shown here is derived from an EMBL/GenBank/DDBJ whole genome shotgun (WGS) entry which is preliminary data.</text>
</comment>
<organism evidence="9 10">
    <name type="scientific">Comamonas terrae</name>
    <dbReference type="NCBI Taxonomy" id="673548"/>
    <lineage>
        <taxon>Bacteria</taxon>
        <taxon>Pseudomonadati</taxon>
        <taxon>Pseudomonadota</taxon>
        <taxon>Betaproteobacteria</taxon>
        <taxon>Burkholderiales</taxon>
        <taxon>Comamonadaceae</taxon>
        <taxon>Comamonas</taxon>
    </lineage>
</organism>
<dbReference type="SUPFAM" id="SSF48317">
    <property type="entry name" value="Acid phosphatase/Vanadium-dependent haloperoxidase"/>
    <property type="match status" value="1"/>
</dbReference>
<feature type="transmembrane region" description="Helical" evidence="7">
    <location>
        <begin position="28"/>
        <end position="46"/>
    </location>
</feature>
<evidence type="ECO:0000256" key="4">
    <source>
        <dbReference type="ARBA" id="ARBA00022801"/>
    </source>
</evidence>
<proteinExistence type="predicted"/>
<keyword evidence="5 7" id="KW-1133">Transmembrane helix</keyword>
<evidence type="ECO:0000313" key="9">
    <source>
        <dbReference type="EMBL" id="MFD2753783.1"/>
    </source>
</evidence>
<dbReference type="Proteomes" id="UP001597463">
    <property type="component" value="Unassembled WGS sequence"/>
</dbReference>
<keyword evidence="2" id="KW-1003">Cell membrane</keyword>
<dbReference type="PANTHER" id="PTHR14969:SF62">
    <property type="entry name" value="DECAPRENYLPHOSPHORYL-5-PHOSPHORIBOSE PHOSPHATASE RV3807C-RELATED"/>
    <property type="match status" value="1"/>
</dbReference>
<dbReference type="RefSeq" id="WP_083526713.1">
    <property type="nucleotide sequence ID" value="NZ_BCNT01000014.1"/>
</dbReference>
<feature type="transmembrane region" description="Helical" evidence="7">
    <location>
        <begin position="58"/>
        <end position="77"/>
    </location>
</feature>
<dbReference type="Pfam" id="PF01569">
    <property type="entry name" value="PAP2"/>
    <property type="match status" value="1"/>
</dbReference>
<feature type="transmembrane region" description="Helical" evidence="7">
    <location>
        <begin position="124"/>
        <end position="146"/>
    </location>
</feature>
<dbReference type="SMART" id="SM00014">
    <property type="entry name" value="acidPPc"/>
    <property type="match status" value="1"/>
</dbReference>
<keyword evidence="6 7" id="KW-0472">Membrane</keyword>
<keyword evidence="10" id="KW-1185">Reference proteome</keyword>
<reference evidence="10" key="1">
    <citation type="journal article" date="2019" name="Int. J. Syst. Evol. Microbiol.">
        <title>The Global Catalogue of Microorganisms (GCM) 10K type strain sequencing project: providing services to taxonomists for standard genome sequencing and annotation.</title>
        <authorList>
            <consortium name="The Broad Institute Genomics Platform"/>
            <consortium name="The Broad Institute Genome Sequencing Center for Infectious Disease"/>
            <person name="Wu L."/>
            <person name="Ma J."/>
        </authorList>
    </citation>
    <scope>NUCLEOTIDE SEQUENCE [LARGE SCALE GENOMIC DNA]</scope>
    <source>
        <strain evidence="10">TISTR 1906</strain>
    </source>
</reference>
<keyword evidence="3 7" id="KW-0812">Transmembrane</keyword>
<evidence type="ECO:0000256" key="2">
    <source>
        <dbReference type="ARBA" id="ARBA00022475"/>
    </source>
</evidence>
<keyword evidence="4" id="KW-0378">Hydrolase</keyword>
<dbReference type="InterPro" id="IPR000326">
    <property type="entry name" value="PAP2/HPO"/>
</dbReference>